<organism evidence="4 5">
    <name type="scientific">Schizophyllum amplum</name>
    <dbReference type="NCBI Taxonomy" id="97359"/>
    <lineage>
        <taxon>Eukaryota</taxon>
        <taxon>Fungi</taxon>
        <taxon>Dikarya</taxon>
        <taxon>Basidiomycota</taxon>
        <taxon>Agaricomycotina</taxon>
        <taxon>Agaricomycetes</taxon>
        <taxon>Agaricomycetidae</taxon>
        <taxon>Agaricales</taxon>
        <taxon>Schizophyllaceae</taxon>
        <taxon>Schizophyllum</taxon>
    </lineage>
</organism>
<feature type="compositionally biased region" description="Basic and acidic residues" evidence="2">
    <location>
        <begin position="363"/>
        <end position="377"/>
    </location>
</feature>
<protein>
    <recommendedName>
        <fullName evidence="3">C2H2-type domain-containing protein</fullName>
    </recommendedName>
</protein>
<keyword evidence="1" id="KW-0479">Metal-binding</keyword>
<name>A0A550CL80_9AGAR</name>
<feature type="region of interest" description="Disordered" evidence="2">
    <location>
        <begin position="351"/>
        <end position="377"/>
    </location>
</feature>
<feature type="region of interest" description="Disordered" evidence="2">
    <location>
        <begin position="122"/>
        <end position="243"/>
    </location>
</feature>
<dbReference type="PROSITE" id="PS00028">
    <property type="entry name" value="ZINC_FINGER_C2H2_1"/>
    <property type="match status" value="1"/>
</dbReference>
<evidence type="ECO:0000256" key="2">
    <source>
        <dbReference type="SAM" id="MobiDB-lite"/>
    </source>
</evidence>
<keyword evidence="1" id="KW-0863">Zinc-finger</keyword>
<sequence>MLSHMPMPHPLQLDIPKYYPGFAPAPAASSLAGDALFDIRLPHPPPLAHPHHPTPALAGGPGGSPAHSAGTSASPTDAGLPSPRSPAGRQPSHSSGDEAGASEHHQNSRVFYDLAPSGSAAAAADSRYSYPSPAYDRLAESPMNPPRDPFLPHDAYAARRMSDPRPAFHPLSLSRPPPTPHFYDQDPYAPTQSGLDQPISPLHSDFAAGAMPFPHSATDSYGPSPPGSAHSAPDDAADSRRQYSFVALPGNTIKKRPRRRYDEIERLYQCSWKDCSKAYGTLNHLNAHVTMQKHGPKRSPAEFKEMRKKWRQQKKEAEAASNARQRRMAIQPDYPASNAYAYEDHRGYEGHRVGGYDRSPYTETHHRGFDHRGVYDEPRGGGYPMNAFPSGSGSSSFGFDTVSRFQNESDERHRWSRAEPSYRGEPSFLSSNAANMGMGMGLGGLSSSAGLSPSGLSPSGLSPSAGLSSSLPSSSTLGSSGLSHASGLSHHSSGLSSSMGRMSDNSMLGYGLQIPGDSGSRYLDDPRRPSTGRSSAQGSGDEYR</sequence>
<dbReference type="InterPro" id="IPR013087">
    <property type="entry name" value="Znf_C2H2_type"/>
</dbReference>
<proteinExistence type="predicted"/>
<dbReference type="EMBL" id="VDMD01000005">
    <property type="protein sequence ID" value="TRM65553.1"/>
    <property type="molecule type" value="Genomic_DNA"/>
</dbReference>
<feature type="region of interest" description="Disordered" evidence="2">
    <location>
        <begin position="450"/>
        <end position="544"/>
    </location>
</feature>
<dbReference type="GO" id="GO:0008270">
    <property type="term" value="F:zinc ion binding"/>
    <property type="evidence" value="ECO:0007669"/>
    <property type="project" value="UniProtKB-KW"/>
</dbReference>
<keyword evidence="1" id="KW-0862">Zinc</keyword>
<dbReference type="STRING" id="97359.A0A550CL80"/>
<accession>A0A550CL80</accession>
<dbReference type="PANTHER" id="PTHR36167">
    <property type="entry name" value="C2H2 FINGER DOMAIN TRANSCRIPTION FACTOR (EUROFUNG)-RELATED"/>
    <property type="match status" value="1"/>
</dbReference>
<feature type="region of interest" description="Disordered" evidence="2">
    <location>
        <begin position="42"/>
        <end position="107"/>
    </location>
</feature>
<feature type="compositionally biased region" description="Low complexity" evidence="2">
    <location>
        <begin position="54"/>
        <end position="76"/>
    </location>
</feature>
<reference evidence="4 5" key="1">
    <citation type="journal article" date="2019" name="New Phytol.">
        <title>Comparative genomics reveals unique wood-decay strategies and fruiting body development in the Schizophyllaceae.</title>
        <authorList>
            <person name="Almasi E."/>
            <person name="Sahu N."/>
            <person name="Krizsan K."/>
            <person name="Balint B."/>
            <person name="Kovacs G.M."/>
            <person name="Kiss B."/>
            <person name="Cseklye J."/>
            <person name="Drula E."/>
            <person name="Henrissat B."/>
            <person name="Nagy I."/>
            <person name="Chovatia M."/>
            <person name="Adam C."/>
            <person name="LaButti K."/>
            <person name="Lipzen A."/>
            <person name="Riley R."/>
            <person name="Grigoriev I.V."/>
            <person name="Nagy L.G."/>
        </authorList>
    </citation>
    <scope>NUCLEOTIDE SEQUENCE [LARGE SCALE GENOMIC DNA]</scope>
    <source>
        <strain evidence="4 5">NL-1724</strain>
    </source>
</reference>
<gene>
    <name evidence="4" type="ORF">BD626DRAFT_220491</name>
</gene>
<dbReference type="PANTHER" id="PTHR36167:SF3">
    <property type="entry name" value="C2H2 FINGER DOMAIN TRANSCRIPTION FACTOR (EUROFUNG)-RELATED"/>
    <property type="match status" value="1"/>
</dbReference>
<dbReference type="Gene3D" id="3.30.160.60">
    <property type="entry name" value="Classic Zinc Finger"/>
    <property type="match status" value="1"/>
</dbReference>
<feature type="domain" description="C2H2-type" evidence="3">
    <location>
        <begin position="268"/>
        <end position="299"/>
    </location>
</feature>
<dbReference type="Proteomes" id="UP000320762">
    <property type="component" value="Unassembled WGS sequence"/>
</dbReference>
<feature type="compositionally biased region" description="Low complexity" evidence="2">
    <location>
        <begin position="450"/>
        <end position="500"/>
    </location>
</feature>
<dbReference type="InterPro" id="IPR039327">
    <property type="entry name" value="CON7-like"/>
</dbReference>
<comment type="caution">
    <text evidence="4">The sequence shown here is derived from an EMBL/GenBank/DDBJ whole genome shotgun (WGS) entry which is preliminary data.</text>
</comment>
<keyword evidence="5" id="KW-1185">Reference proteome</keyword>
<dbReference type="GO" id="GO:0006355">
    <property type="term" value="P:regulation of DNA-templated transcription"/>
    <property type="evidence" value="ECO:0007669"/>
    <property type="project" value="InterPro"/>
</dbReference>
<evidence type="ECO:0000259" key="3">
    <source>
        <dbReference type="PROSITE" id="PS50157"/>
    </source>
</evidence>
<evidence type="ECO:0000313" key="5">
    <source>
        <dbReference type="Proteomes" id="UP000320762"/>
    </source>
</evidence>
<feature type="compositionally biased region" description="Low complexity" evidence="2">
    <location>
        <begin position="122"/>
        <end position="136"/>
    </location>
</feature>
<dbReference type="AlphaFoldDB" id="A0A550CL80"/>
<dbReference type="PROSITE" id="PS50157">
    <property type="entry name" value="ZINC_FINGER_C2H2_2"/>
    <property type="match status" value="1"/>
</dbReference>
<evidence type="ECO:0000256" key="1">
    <source>
        <dbReference type="PROSITE-ProRule" id="PRU00042"/>
    </source>
</evidence>
<dbReference type="OrthoDB" id="1939603at2759"/>
<evidence type="ECO:0000313" key="4">
    <source>
        <dbReference type="EMBL" id="TRM65553.1"/>
    </source>
</evidence>